<dbReference type="GO" id="GO:0015031">
    <property type="term" value="P:protein transport"/>
    <property type="evidence" value="ECO:0007669"/>
    <property type="project" value="UniProtKB-KW"/>
</dbReference>
<dbReference type="Proteomes" id="UP000283619">
    <property type="component" value="Unassembled WGS sequence"/>
</dbReference>
<keyword evidence="4" id="KW-0997">Cell inner membrane</keyword>
<evidence type="ECO:0000259" key="9">
    <source>
        <dbReference type="Pfam" id="PF11356"/>
    </source>
</evidence>
<keyword evidence="7" id="KW-1133">Transmembrane helix</keyword>
<proteinExistence type="predicted"/>
<keyword evidence="5" id="KW-0812">Transmembrane</keyword>
<dbReference type="RefSeq" id="WP_123593781.1">
    <property type="nucleotide sequence ID" value="NZ_MOBZ01000009.1"/>
</dbReference>
<reference evidence="10 11" key="1">
    <citation type="submission" date="2016-10" db="EMBL/GenBank/DDBJ databases">
        <title>Comparative genome analysis of multiple Pseudomonas spp. focuses on biocontrol and plant growth promoting traits.</title>
        <authorList>
            <person name="Tao X.-Y."/>
            <person name="Taylor C.G."/>
        </authorList>
    </citation>
    <scope>NUCLEOTIDE SEQUENCE [LARGE SCALE GENOMIC DNA]</scope>
    <source>
        <strain evidence="10 11">36G2</strain>
    </source>
</reference>
<evidence type="ECO:0000256" key="4">
    <source>
        <dbReference type="ARBA" id="ARBA00022519"/>
    </source>
</evidence>
<name>A0A423P5V8_PSEFL</name>
<accession>A0A423P5V8</accession>
<evidence type="ECO:0000256" key="3">
    <source>
        <dbReference type="ARBA" id="ARBA00022475"/>
    </source>
</evidence>
<keyword evidence="2" id="KW-0813">Transport</keyword>
<dbReference type="InterPro" id="IPR024961">
    <property type="entry name" value="T2SS_GspC_N"/>
</dbReference>
<evidence type="ECO:0000256" key="1">
    <source>
        <dbReference type="ARBA" id="ARBA00004533"/>
    </source>
</evidence>
<dbReference type="EMBL" id="MOBZ01000009">
    <property type="protein sequence ID" value="ROO09589.1"/>
    <property type="molecule type" value="Genomic_DNA"/>
</dbReference>
<dbReference type="GO" id="GO:0005886">
    <property type="term" value="C:plasma membrane"/>
    <property type="evidence" value="ECO:0007669"/>
    <property type="project" value="UniProtKB-SubCell"/>
</dbReference>
<feature type="domain" description="Type II secretion system protein GspC N-terminal" evidence="9">
    <location>
        <begin position="67"/>
        <end position="126"/>
    </location>
</feature>
<gene>
    <name evidence="10" type="ORF">BK673_11825</name>
</gene>
<dbReference type="Pfam" id="PF11356">
    <property type="entry name" value="T2SSC"/>
    <property type="match status" value="1"/>
</dbReference>
<evidence type="ECO:0000256" key="8">
    <source>
        <dbReference type="ARBA" id="ARBA00023136"/>
    </source>
</evidence>
<keyword evidence="3" id="KW-1003">Cell membrane</keyword>
<dbReference type="AlphaFoldDB" id="A0A423P5V8"/>
<dbReference type="Gene3D" id="2.30.30.830">
    <property type="match status" value="1"/>
</dbReference>
<evidence type="ECO:0000256" key="5">
    <source>
        <dbReference type="ARBA" id="ARBA00022692"/>
    </source>
</evidence>
<evidence type="ECO:0000313" key="10">
    <source>
        <dbReference type="EMBL" id="ROO09589.1"/>
    </source>
</evidence>
<organism evidence="10 11">
    <name type="scientific">Pseudomonas fluorescens</name>
    <dbReference type="NCBI Taxonomy" id="294"/>
    <lineage>
        <taxon>Bacteria</taxon>
        <taxon>Pseudomonadati</taxon>
        <taxon>Pseudomonadota</taxon>
        <taxon>Gammaproteobacteria</taxon>
        <taxon>Pseudomonadales</taxon>
        <taxon>Pseudomonadaceae</taxon>
        <taxon>Pseudomonas</taxon>
    </lineage>
</organism>
<evidence type="ECO:0000256" key="7">
    <source>
        <dbReference type="ARBA" id="ARBA00022989"/>
    </source>
</evidence>
<evidence type="ECO:0000256" key="2">
    <source>
        <dbReference type="ARBA" id="ARBA00022448"/>
    </source>
</evidence>
<keyword evidence="8" id="KW-0472">Membrane</keyword>
<sequence length="147" mass="15418">MTFTARFSPPQMVQALALLAALVGVATWSSLLLTTAESHTPAAAPQLLAARSDSPALQWFSNQTAPMDIKVSGVMAGSRGAVAILSLNDGPPRSFLQGEKVGPGVKLVAVEGDGVVIEQGGERVRLGVERLAEELVLPKLNRPNLHD</sequence>
<evidence type="ECO:0000313" key="11">
    <source>
        <dbReference type="Proteomes" id="UP000283619"/>
    </source>
</evidence>
<evidence type="ECO:0000256" key="6">
    <source>
        <dbReference type="ARBA" id="ARBA00022927"/>
    </source>
</evidence>
<comment type="subcellular location">
    <subcellularLocation>
        <location evidence="1">Cell inner membrane</location>
    </subcellularLocation>
</comment>
<keyword evidence="6" id="KW-0653">Protein transport</keyword>
<comment type="caution">
    <text evidence="10">The sequence shown here is derived from an EMBL/GenBank/DDBJ whole genome shotgun (WGS) entry which is preliminary data.</text>
</comment>
<protein>
    <submittedName>
        <fullName evidence="10">General secretion pathway protein GspC</fullName>
    </submittedName>
</protein>